<accession>A0A9W6BMI0</accession>
<reference evidence="1 2" key="1">
    <citation type="journal article" date="2023" name="Commun. Biol.">
        <title>Reorganization of the ancestral sex-determining regions during the evolution of trioecy in Pleodorina starrii.</title>
        <authorList>
            <person name="Takahashi K."/>
            <person name="Suzuki S."/>
            <person name="Kawai-Toyooka H."/>
            <person name="Yamamoto K."/>
            <person name="Hamaji T."/>
            <person name="Ootsuki R."/>
            <person name="Yamaguchi H."/>
            <person name="Kawachi M."/>
            <person name="Higashiyama T."/>
            <person name="Nozaki H."/>
        </authorList>
    </citation>
    <scope>NUCLEOTIDE SEQUENCE [LARGE SCALE GENOMIC DNA]</scope>
    <source>
        <strain evidence="1 2">NIES-4479</strain>
    </source>
</reference>
<keyword evidence="2" id="KW-1185">Reference proteome</keyword>
<evidence type="ECO:0000313" key="2">
    <source>
        <dbReference type="Proteomes" id="UP001165080"/>
    </source>
</evidence>
<dbReference type="Proteomes" id="UP001165080">
    <property type="component" value="Unassembled WGS sequence"/>
</dbReference>
<dbReference type="InterPro" id="IPR029062">
    <property type="entry name" value="Class_I_gatase-like"/>
</dbReference>
<comment type="caution">
    <text evidence="1">The sequence shown here is derived from an EMBL/GenBank/DDBJ whole genome shotgun (WGS) entry which is preliminary data.</text>
</comment>
<gene>
    <name evidence="1" type="primary">PLEST011610</name>
    <name evidence="1" type="ORF">PLESTB_000870900</name>
</gene>
<dbReference type="Gene3D" id="3.40.50.880">
    <property type="match status" value="1"/>
</dbReference>
<name>A0A9W6BMI0_9CHLO</name>
<protein>
    <submittedName>
        <fullName evidence="1">Uncharacterized protein</fullName>
    </submittedName>
</protein>
<dbReference type="GO" id="GO:0005975">
    <property type="term" value="P:carbohydrate metabolic process"/>
    <property type="evidence" value="ECO:0007669"/>
    <property type="project" value="InterPro"/>
</dbReference>
<organism evidence="1 2">
    <name type="scientific">Pleodorina starrii</name>
    <dbReference type="NCBI Taxonomy" id="330485"/>
    <lineage>
        <taxon>Eukaryota</taxon>
        <taxon>Viridiplantae</taxon>
        <taxon>Chlorophyta</taxon>
        <taxon>core chlorophytes</taxon>
        <taxon>Chlorophyceae</taxon>
        <taxon>CS clade</taxon>
        <taxon>Chlamydomonadales</taxon>
        <taxon>Volvocaceae</taxon>
        <taxon>Pleodorina</taxon>
    </lineage>
</organism>
<dbReference type="EMBL" id="BRXU01000010">
    <property type="protein sequence ID" value="GLC54475.1"/>
    <property type="molecule type" value="Genomic_DNA"/>
</dbReference>
<proteinExistence type="predicted"/>
<dbReference type="SUPFAM" id="SSF52317">
    <property type="entry name" value="Class I glutamine amidotransferase-like"/>
    <property type="match status" value="1"/>
</dbReference>
<dbReference type="Gene3D" id="1.50.10.10">
    <property type="match status" value="1"/>
</dbReference>
<evidence type="ECO:0000313" key="1">
    <source>
        <dbReference type="EMBL" id="GLC54475.1"/>
    </source>
</evidence>
<dbReference type="PANTHER" id="PTHR15108">
    <property type="entry name" value="N-ACYLGLUCOSAMINE-2-EPIMERASE"/>
    <property type="match status" value="1"/>
</dbReference>
<dbReference type="SUPFAM" id="SSF48208">
    <property type="entry name" value="Six-hairpin glycosidases"/>
    <property type="match status" value="1"/>
</dbReference>
<dbReference type="AlphaFoldDB" id="A0A9W6BMI0"/>
<sequence>MHHGVPFPPWGDFNLSDLKERIHDNAAAAKAAATSHARLSTAIGTAAAAVDASAEVPVFTYPPTAYKCLESRQALLGKVMYVVGAEQPGSPTDPAVLFTMRCLNEREFVVRVRSTTAFVPLTLFDGEPRGAYPNSKATTHASDMTPEKIMTDVERFLLPGLFVMVEGVAFETGRMDATTIYNLYDFSGNKATEEQHLVFEEPDWWRDQITELSDAWLRGMFKTADEVDWSLYRTNLGITFGPVEGLADQEVATLSRLIYGLASAYHLTGNMRFLDAAASGVEYQRKNFKLQDVDGKNTLWTAARNGRRFQLTSTAGDDRGTIPLYEQIYALAGLAQYYRITLDPEVLAEIKGTVRAFKTYYYDESEHKGFFSHIDFATKSPFAESLNATNNLGKKNWNSIGDHIPAYLINTIIALENGADPEFRSECVDILRECTRLIVDKFVINGLQHAESGGSMSLVPERFYADWRFDTTHNWQQNRGIVGHNLKIVWNLHRVANFLAAGIDPELARDAANAADALLQRLLQEGGVDGFRGGCFDALERRPGCGSLTFCWLNTKDFWQQEQAILALLMSYGATRRPEYLDHARAAQAFYNTFFLNKDQESVYFRTDADGSSITDGVYGQQASHAKSGYHTHENAFLTFLYNNAFVSRAEFCLYFCPSDKTSETRLSVLPDFLAPDAIKVNHVEAVNFPHVAASPILSGRGDSALLLELPPKVRGSPIQVRYKAGADAPKLAPEPLKRVPVPVPIQPAAASTSSGGDGVMPTFQKKIGILVETHYVADEIRYWGEILNSRGYKVEYLSNLKQWGISQNTFYDNDYRTPLVVSNDFQQYINNPQLLHDQGFKGFLLCAGYAMDRLRFDPCRKRGQPNNSVAVQFLKAIDADPGFVIGGSCHSMWLYCACPDLIKGREVTCASNIVEDVENAGGKVMYVLDGPGGLAVAHVDCSEAGAGRATLVTGTGLAHVGSAFMSLFMKKLKEMEDSGQK</sequence>
<dbReference type="InterPro" id="IPR012341">
    <property type="entry name" value="6hp_glycosidase-like_sf"/>
</dbReference>
<dbReference type="InterPro" id="IPR008928">
    <property type="entry name" value="6-hairpin_glycosidase_sf"/>
</dbReference>